<comment type="caution">
    <text evidence="3">The sequence shown here is derived from an EMBL/GenBank/DDBJ whole genome shotgun (WGS) entry which is preliminary data.</text>
</comment>
<proteinExistence type="predicted"/>
<evidence type="ECO:0000256" key="2">
    <source>
        <dbReference type="SAM" id="SignalP"/>
    </source>
</evidence>
<dbReference type="EMBL" id="BMAV01004268">
    <property type="protein sequence ID" value="GFY44501.1"/>
    <property type="molecule type" value="Genomic_DNA"/>
</dbReference>
<gene>
    <name evidence="3" type="ORF">TNIN_333431</name>
</gene>
<evidence type="ECO:0000313" key="4">
    <source>
        <dbReference type="Proteomes" id="UP000886998"/>
    </source>
</evidence>
<name>A0A8X6X2Y6_9ARAC</name>
<feature type="region of interest" description="Disordered" evidence="1">
    <location>
        <begin position="24"/>
        <end position="90"/>
    </location>
</feature>
<keyword evidence="2" id="KW-0732">Signal</keyword>
<evidence type="ECO:0000313" key="3">
    <source>
        <dbReference type="EMBL" id="GFY44501.1"/>
    </source>
</evidence>
<reference evidence="3" key="1">
    <citation type="submission" date="2020-08" db="EMBL/GenBank/DDBJ databases">
        <title>Multicomponent nature underlies the extraordinary mechanical properties of spider dragline silk.</title>
        <authorList>
            <person name="Kono N."/>
            <person name="Nakamura H."/>
            <person name="Mori M."/>
            <person name="Yoshida Y."/>
            <person name="Ohtoshi R."/>
            <person name="Malay A.D."/>
            <person name="Moran D.A.P."/>
            <person name="Tomita M."/>
            <person name="Numata K."/>
            <person name="Arakawa K."/>
        </authorList>
    </citation>
    <scope>NUCLEOTIDE SEQUENCE</scope>
</reference>
<feature type="signal peptide" evidence="2">
    <location>
        <begin position="1"/>
        <end position="23"/>
    </location>
</feature>
<evidence type="ECO:0000256" key="1">
    <source>
        <dbReference type="SAM" id="MobiDB-lite"/>
    </source>
</evidence>
<feature type="chain" id="PRO_5036501756" evidence="2">
    <location>
        <begin position="24"/>
        <end position="111"/>
    </location>
</feature>
<feature type="compositionally biased region" description="Acidic residues" evidence="1">
    <location>
        <begin position="70"/>
        <end position="85"/>
    </location>
</feature>
<organism evidence="3 4">
    <name type="scientific">Trichonephila inaurata madagascariensis</name>
    <dbReference type="NCBI Taxonomy" id="2747483"/>
    <lineage>
        <taxon>Eukaryota</taxon>
        <taxon>Metazoa</taxon>
        <taxon>Ecdysozoa</taxon>
        <taxon>Arthropoda</taxon>
        <taxon>Chelicerata</taxon>
        <taxon>Arachnida</taxon>
        <taxon>Araneae</taxon>
        <taxon>Araneomorphae</taxon>
        <taxon>Entelegynae</taxon>
        <taxon>Araneoidea</taxon>
        <taxon>Nephilidae</taxon>
        <taxon>Trichonephila</taxon>
        <taxon>Trichonephila inaurata</taxon>
    </lineage>
</organism>
<keyword evidence="4" id="KW-1185">Reference proteome</keyword>
<dbReference type="AlphaFoldDB" id="A0A8X6X2Y6"/>
<protein>
    <submittedName>
        <fullName evidence="3">Uncharacterized protein</fullName>
    </submittedName>
</protein>
<sequence>MLFYCWLSEVLLCILSLTPVSFSLDEDETKSGNQNEDASDDEMESKNEKEREVEEEIEPDNQNEYFLEPSSEDEVDKESPYADEDLQNKNTRYKKIKKRFSEVPSKLISGF</sequence>
<accession>A0A8X6X2Y6</accession>
<dbReference type="Proteomes" id="UP000886998">
    <property type="component" value="Unassembled WGS sequence"/>
</dbReference>